<evidence type="ECO:0000313" key="3">
    <source>
        <dbReference type="Proteomes" id="UP000045051"/>
    </source>
</evidence>
<feature type="transmembrane region" description="Helical" evidence="1">
    <location>
        <begin position="148"/>
        <end position="170"/>
    </location>
</feature>
<evidence type="ECO:0000313" key="2">
    <source>
        <dbReference type="EMBL" id="CEN48633.1"/>
    </source>
</evidence>
<keyword evidence="3" id="KW-1185">Reference proteome</keyword>
<dbReference type="RefSeq" id="WP_042344998.1">
    <property type="nucleotide sequence ID" value="NZ_CDOH01000151.1"/>
</dbReference>
<keyword evidence="1" id="KW-1133">Transmembrane helix</keyword>
<sequence>MKDKFIIFCGLFWSIFSANSQEIKVETDTKNIKIGEQIRYKISVETTTEEPISFPEGQTFMPLEMVRSSAIDTMRKQEKYRLIKEYFLTQFDSGSYTIPRQKIIINSKDFYTDSLLVEVRSIPIDTLKQPLFDVKPIIGVNSTSKSRVYLWVLLGIIIIITIGFLVYYFFFHKKKLSEEELRRRLPPFERAIEDLKKLQNSKYLIESNHKAYYSKLTDIVREYLEDDVHILAKESTTDELLSKIKLMQENGSLNLSEETVKNLKSVLQTADLVKFAKSKPADSIAEYDRKMIEEVIIKTKQAIPEVIETTEGLSEKVAEIQNKNKKRKLVVISGIACTVALLIGSLVYFYADSITQLFYNSQYIKELYEKKWVTSDYGVPITELSTPEILKRKQIVNLQEVGMPVKKQHFFEFGSIHSELYVMTSIITFHPQTNGQQVELNPELVNNLILSQIEAAKATNITTFTEEYTSTSGAKGMKVYGKMVLVNEKTKSPFQAHYELYSFTENGALQQLLITHIDDPNAYKIAEKIVNSIHFKRE</sequence>
<gene>
    <name evidence="2" type="ORF">CCAND38_610022</name>
</gene>
<dbReference type="AlphaFoldDB" id="A0A0B7IF96"/>
<evidence type="ECO:0000256" key="1">
    <source>
        <dbReference type="SAM" id="Phobius"/>
    </source>
</evidence>
<feature type="transmembrane region" description="Helical" evidence="1">
    <location>
        <begin position="329"/>
        <end position="351"/>
    </location>
</feature>
<accession>A0A0B7IF96</accession>
<protein>
    <recommendedName>
        <fullName evidence="4">Oxygen tolerance domain protein</fullName>
    </recommendedName>
</protein>
<organism evidence="2 3">
    <name type="scientific">Capnocytophaga canis</name>
    <dbReference type="NCBI Taxonomy" id="1848903"/>
    <lineage>
        <taxon>Bacteria</taxon>
        <taxon>Pseudomonadati</taxon>
        <taxon>Bacteroidota</taxon>
        <taxon>Flavobacteriia</taxon>
        <taxon>Flavobacteriales</taxon>
        <taxon>Flavobacteriaceae</taxon>
        <taxon>Capnocytophaga</taxon>
    </lineage>
</organism>
<dbReference type="EMBL" id="CDOI01000175">
    <property type="protein sequence ID" value="CEN48633.1"/>
    <property type="molecule type" value="Genomic_DNA"/>
</dbReference>
<evidence type="ECO:0008006" key="4">
    <source>
        <dbReference type="Google" id="ProtNLM"/>
    </source>
</evidence>
<name>A0A0B7IF96_9FLAO</name>
<reference evidence="2 3" key="1">
    <citation type="submission" date="2015-01" db="EMBL/GenBank/DDBJ databases">
        <authorList>
            <person name="MANFREDI Pablo"/>
        </authorList>
    </citation>
    <scope>NUCLEOTIDE SEQUENCE [LARGE SCALE GENOMIC DNA]</scope>
    <source>
        <strain evidence="2 3">CcD38</strain>
    </source>
</reference>
<proteinExistence type="predicted"/>
<keyword evidence="1" id="KW-0472">Membrane</keyword>
<dbReference type="Proteomes" id="UP000045051">
    <property type="component" value="Unassembled WGS sequence"/>
</dbReference>
<keyword evidence="1" id="KW-0812">Transmembrane</keyword>